<name>A0A6I7D9W1_9GAMM</name>
<dbReference type="GO" id="GO:0003677">
    <property type="term" value="F:DNA binding"/>
    <property type="evidence" value="ECO:0007669"/>
    <property type="project" value="InterPro"/>
</dbReference>
<dbReference type="SUPFAM" id="SSF47413">
    <property type="entry name" value="lambda repressor-like DNA-binding domains"/>
    <property type="match status" value="1"/>
</dbReference>
<gene>
    <name evidence="1" type="ORF">F1325_07320</name>
</gene>
<evidence type="ECO:0000313" key="1">
    <source>
        <dbReference type="EMBL" id="QHN10280.1"/>
    </source>
</evidence>
<dbReference type="RefSeq" id="WP_160230219.1">
    <property type="nucleotide sequence ID" value="NZ_CP043925.1"/>
</dbReference>
<keyword evidence="2" id="KW-1185">Reference proteome</keyword>
<organism evidence="1 2">
    <name type="scientific">Proteus columbae</name>
    <dbReference type="NCBI Taxonomy" id="1987580"/>
    <lineage>
        <taxon>Bacteria</taxon>
        <taxon>Pseudomonadati</taxon>
        <taxon>Pseudomonadota</taxon>
        <taxon>Gammaproteobacteria</taxon>
        <taxon>Enterobacterales</taxon>
        <taxon>Morganellaceae</taxon>
        <taxon>Proteus</taxon>
    </lineage>
</organism>
<dbReference type="Proteomes" id="UP000464700">
    <property type="component" value="Chromosome"/>
</dbReference>
<evidence type="ECO:0000313" key="2">
    <source>
        <dbReference type="Proteomes" id="UP000464700"/>
    </source>
</evidence>
<proteinExistence type="predicted"/>
<sequence>MELSKTIKVECSSNELMSFYLKQMYSVGNNGLAKILGVHPSTSSRDKNRIFELACKAITELGLPPDSVAISEKPTKVVIEGDYAERLIQMLEGKGKIKRKAPAVTEASQQMDLTI</sequence>
<evidence type="ECO:0008006" key="3">
    <source>
        <dbReference type="Google" id="ProtNLM"/>
    </source>
</evidence>
<accession>A0A6I7D9W1</accession>
<dbReference type="AlphaFoldDB" id="A0A6I7D9W1"/>
<protein>
    <recommendedName>
        <fullName evidence="3">Transcriptional regulator</fullName>
    </recommendedName>
</protein>
<reference evidence="1 2" key="1">
    <citation type="submission" date="2019-09" db="EMBL/GenBank/DDBJ databases">
        <title>Emergence of a chromosome-mediated tetracycline resistance gene in Proteus strain.</title>
        <authorList>
            <person name="He D."/>
            <person name="Wang L."/>
        </authorList>
    </citation>
    <scope>NUCLEOTIDE SEQUENCE [LARGE SCALE GENOMIC DNA]</scope>
    <source>
        <strain evidence="1 2">T60</strain>
    </source>
</reference>
<dbReference type="KEGG" id="pcol:F1325_07320"/>
<dbReference type="Gene3D" id="1.10.260.40">
    <property type="entry name" value="lambda repressor-like DNA-binding domains"/>
    <property type="match status" value="1"/>
</dbReference>
<dbReference type="EMBL" id="CP043925">
    <property type="protein sequence ID" value="QHN10280.1"/>
    <property type="molecule type" value="Genomic_DNA"/>
</dbReference>
<dbReference type="InterPro" id="IPR010982">
    <property type="entry name" value="Lambda_DNA-bd_dom_sf"/>
</dbReference>